<dbReference type="PANTHER" id="PTHR33640:SF34">
    <property type="entry name" value="PROTEIN, PUTATIVE-RELATED"/>
    <property type="match status" value="1"/>
</dbReference>
<name>A0AAV2EEH4_9ROSI</name>
<feature type="transmembrane region" description="Helical" evidence="1">
    <location>
        <begin position="29"/>
        <end position="46"/>
    </location>
</feature>
<keyword evidence="1" id="KW-0812">Transmembrane</keyword>
<keyword evidence="1" id="KW-1133">Transmembrane helix</keyword>
<protein>
    <submittedName>
        <fullName evidence="2">Uncharacterized protein</fullName>
    </submittedName>
</protein>
<keyword evidence="3" id="KW-1185">Reference proteome</keyword>
<dbReference type="Proteomes" id="UP001497516">
    <property type="component" value="Chromosome 4"/>
</dbReference>
<keyword evidence="1" id="KW-0472">Membrane</keyword>
<sequence length="271" mass="29303">MSFTFSNDTYSLKAEKADAIRKFNQQQNFLYFGRLLGATVLLLWSFKTLPFLTQMASAYISVFGQQLCAFLVANAIVIFVYHFSTAAANNTIAAADKDVVVNSSSPESSPLPSDIYDEYVSLSSRPTGGVEELQPPSDNASDGLVEPAAAAAAEEGFGDGKEGSRLRRTRSVVVEATATESCGGGGGNSIRHEKGCDKKELRRSETVVMKARRKPASEAAAALGKSLSFNQARKSIEEMNNDEFNMTVESFIATKKKLLRDENIAVLETGI</sequence>
<accession>A0AAV2EEH4</accession>
<reference evidence="2 3" key="1">
    <citation type="submission" date="2024-04" db="EMBL/GenBank/DDBJ databases">
        <authorList>
            <person name="Fracassetti M."/>
        </authorList>
    </citation>
    <scope>NUCLEOTIDE SEQUENCE [LARGE SCALE GENOMIC DNA]</scope>
</reference>
<feature type="transmembrane region" description="Helical" evidence="1">
    <location>
        <begin position="58"/>
        <end position="81"/>
    </location>
</feature>
<evidence type="ECO:0000256" key="1">
    <source>
        <dbReference type="SAM" id="Phobius"/>
    </source>
</evidence>
<gene>
    <name evidence="2" type="ORF">LTRI10_LOCUS25389</name>
</gene>
<dbReference type="PANTHER" id="PTHR33640">
    <property type="entry name" value="TRANSMEMBRANE PROTEIN"/>
    <property type="match status" value="1"/>
</dbReference>
<evidence type="ECO:0000313" key="3">
    <source>
        <dbReference type="Proteomes" id="UP001497516"/>
    </source>
</evidence>
<evidence type="ECO:0000313" key="2">
    <source>
        <dbReference type="EMBL" id="CAL1384162.1"/>
    </source>
</evidence>
<dbReference type="AlphaFoldDB" id="A0AAV2EEH4"/>
<proteinExistence type="predicted"/>
<organism evidence="2 3">
    <name type="scientific">Linum trigynum</name>
    <dbReference type="NCBI Taxonomy" id="586398"/>
    <lineage>
        <taxon>Eukaryota</taxon>
        <taxon>Viridiplantae</taxon>
        <taxon>Streptophyta</taxon>
        <taxon>Embryophyta</taxon>
        <taxon>Tracheophyta</taxon>
        <taxon>Spermatophyta</taxon>
        <taxon>Magnoliopsida</taxon>
        <taxon>eudicotyledons</taxon>
        <taxon>Gunneridae</taxon>
        <taxon>Pentapetalae</taxon>
        <taxon>rosids</taxon>
        <taxon>fabids</taxon>
        <taxon>Malpighiales</taxon>
        <taxon>Linaceae</taxon>
        <taxon>Linum</taxon>
    </lineage>
</organism>
<dbReference type="EMBL" id="OZ034817">
    <property type="protein sequence ID" value="CAL1384162.1"/>
    <property type="molecule type" value="Genomic_DNA"/>
</dbReference>